<evidence type="ECO:0000313" key="1">
    <source>
        <dbReference type="EMBL" id="MDP9686251.1"/>
    </source>
</evidence>
<name>A0ABT9LRT1_STRGD</name>
<organism evidence="1 2">
    <name type="scientific">Streptomyces griseoviridis</name>
    <dbReference type="NCBI Taxonomy" id="45398"/>
    <lineage>
        <taxon>Bacteria</taxon>
        <taxon>Bacillati</taxon>
        <taxon>Actinomycetota</taxon>
        <taxon>Actinomycetes</taxon>
        <taxon>Kitasatosporales</taxon>
        <taxon>Streptomycetaceae</taxon>
        <taxon>Streptomyces</taxon>
    </lineage>
</organism>
<dbReference type="Proteomes" id="UP001231675">
    <property type="component" value="Unassembled WGS sequence"/>
</dbReference>
<dbReference type="EMBL" id="JAURUD010000001">
    <property type="protein sequence ID" value="MDP9686251.1"/>
    <property type="molecule type" value="Genomic_DNA"/>
</dbReference>
<comment type="caution">
    <text evidence="1">The sequence shown here is derived from an EMBL/GenBank/DDBJ whole genome shotgun (WGS) entry which is preliminary data.</text>
</comment>
<protein>
    <submittedName>
        <fullName evidence="1">Uncharacterized protein</fullName>
    </submittedName>
</protein>
<reference evidence="1 2" key="1">
    <citation type="submission" date="2023-07" db="EMBL/GenBank/DDBJ databases">
        <title>Sequencing the genomes of 1000 actinobacteria strains.</title>
        <authorList>
            <person name="Klenk H.-P."/>
        </authorList>
    </citation>
    <scope>NUCLEOTIDE SEQUENCE [LARGE SCALE GENOMIC DNA]</scope>
    <source>
        <strain evidence="1 2">DSM 40229</strain>
    </source>
</reference>
<dbReference type="RefSeq" id="WP_229868572.1">
    <property type="nucleotide sequence ID" value="NZ_BMSL01000026.1"/>
</dbReference>
<keyword evidence="2" id="KW-1185">Reference proteome</keyword>
<gene>
    <name evidence="1" type="ORF">J2S47_006753</name>
</gene>
<accession>A0ABT9LRT1</accession>
<dbReference type="InterPro" id="IPR046200">
    <property type="entry name" value="DUF6233"/>
</dbReference>
<evidence type="ECO:0000313" key="2">
    <source>
        <dbReference type="Proteomes" id="UP001231675"/>
    </source>
</evidence>
<dbReference type="Pfam" id="PF19746">
    <property type="entry name" value="DUF6233"/>
    <property type="match status" value="1"/>
</dbReference>
<proteinExistence type="predicted"/>
<sequence>MLGSRQERPLPPATGQQAIEAALRRQVPACLHCRPDTALGILD</sequence>
<dbReference type="GeneID" id="91555735"/>